<sequence length="622" mass="69544">MKKTMTLCAALLCCTGMYLFAQDSFFDDADTVESTSTNEGMSAGNSKNGSGNSGAIDFSGFANLGIRMYPHKDLKRMEALPVFGINFKYSGARTELDSHFKCNALTIADYPLDLIDEFTVRAYLGDFVLSTGKMKLVWGRGDMIHVLDVFNANDFTDFTIPAYIDRRIAEPMVHLAYNAPIPLRLEAAWTPLMTPDRFSLKGAWVPPQITEIKQNAKASLNEAISNPRISQIFNESALQKALHDPISKELKNITSHIPPSITIDMKDIVAKLDEAALLNGINNLVKGEIKKLLVNLGKQKLNFSITEIANKILPPKPDGSQYTEAEIKTLLAGEPFLTEVTTRIAKEIAGTAQKAETELLSSLIKAGTIIENFQFDECAKIGMNAFMPDMHQIKYGQYGLRLSGSAGAVDMACQYYYGHYKTPSINVEKMITYAMEGKNIRECVYYDPVHIFGADLGAAIAMFNFKSEAAYYMTEDFKGTDPAVHNNSFQWVLGFDVDIPLNNLNLNVQNIGSHIIGFKNVRQNNKSGKMDMDWNTAEKSTNNKLVFNVSDSWLHETLTDSVTVIWGIEHNDVVVMPKIKYKIKDEFYVEGTGAYIYAKDKKSEFSSWKNNHFAQVSFEYKF</sequence>
<feature type="chain" id="PRO_5004523335" description="Autotransporter domain-containing protein" evidence="1">
    <location>
        <begin position="22"/>
        <end position="622"/>
    </location>
</feature>
<evidence type="ECO:0000313" key="3">
    <source>
        <dbReference type="Proteomes" id="UP000014605"/>
    </source>
</evidence>
<gene>
    <name evidence="2" type="ORF">HMPREF1222_02174</name>
</gene>
<evidence type="ECO:0008006" key="4">
    <source>
        <dbReference type="Google" id="ProtNLM"/>
    </source>
</evidence>
<feature type="signal peptide" evidence="1">
    <location>
        <begin position="1"/>
        <end position="21"/>
    </location>
</feature>
<keyword evidence="1" id="KW-0732">Signal</keyword>
<evidence type="ECO:0000256" key="1">
    <source>
        <dbReference type="SAM" id="SignalP"/>
    </source>
</evidence>
<evidence type="ECO:0000313" key="2">
    <source>
        <dbReference type="EMBL" id="EPF46084.1"/>
    </source>
</evidence>
<comment type="caution">
    <text evidence="2">The sequence shown here is derived from an EMBL/GenBank/DDBJ whole genome shotgun (WGS) entry which is preliminary data.</text>
</comment>
<organism evidence="2 3">
    <name type="scientific">Treponema vincentii F0403</name>
    <dbReference type="NCBI Taxonomy" id="1125702"/>
    <lineage>
        <taxon>Bacteria</taxon>
        <taxon>Pseudomonadati</taxon>
        <taxon>Spirochaetota</taxon>
        <taxon>Spirochaetia</taxon>
        <taxon>Spirochaetales</taxon>
        <taxon>Treponemataceae</taxon>
        <taxon>Treponema</taxon>
    </lineage>
</organism>
<proteinExistence type="predicted"/>
<dbReference type="Proteomes" id="UP000014605">
    <property type="component" value="Unassembled WGS sequence"/>
</dbReference>
<dbReference type="HOGENOM" id="CLU_030185_0_0_12"/>
<keyword evidence="3" id="KW-1185">Reference proteome</keyword>
<dbReference type="RefSeq" id="WP_016519428.1">
    <property type="nucleotide sequence ID" value="NZ_KE332512.1"/>
</dbReference>
<reference evidence="2 3" key="1">
    <citation type="submission" date="2013-04" db="EMBL/GenBank/DDBJ databases">
        <title>The Genome Sequence of Treponema vincentii F0403.</title>
        <authorList>
            <consortium name="The Broad Institute Genomics Platform"/>
            <person name="Earl A."/>
            <person name="Ward D."/>
            <person name="Feldgarden M."/>
            <person name="Gevers D."/>
            <person name="Leonetti C."/>
            <person name="Izard J."/>
            <person name="Walker B."/>
            <person name="Young S."/>
            <person name="Zeng Q."/>
            <person name="Gargeya S."/>
            <person name="Fitzgerald M."/>
            <person name="Haas B."/>
            <person name="Abouelleil A."/>
            <person name="Allen A.W."/>
            <person name="Alvarado L."/>
            <person name="Arachchi H.M."/>
            <person name="Berlin A.M."/>
            <person name="Chapman S.B."/>
            <person name="Gainer-Dewar J."/>
            <person name="Goldberg J."/>
            <person name="Griggs A."/>
            <person name="Gujja S."/>
            <person name="Hansen M."/>
            <person name="Howarth C."/>
            <person name="Imamovic A."/>
            <person name="Ireland A."/>
            <person name="Larimer J."/>
            <person name="McCowan C."/>
            <person name="Murphy C."/>
            <person name="Pearson M."/>
            <person name="Poon T.W."/>
            <person name="Priest M."/>
            <person name="Roberts A."/>
            <person name="Saif S."/>
            <person name="Shea T."/>
            <person name="Sisk P."/>
            <person name="Sykes S."/>
            <person name="Wortman J."/>
            <person name="Nusbaum C."/>
            <person name="Birren B."/>
        </authorList>
    </citation>
    <scope>NUCLEOTIDE SEQUENCE [LARGE SCALE GENOMIC DNA]</scope>
    <source>
        <strain evidence="2 3">F0403</strain>
    </source>
</reference>
<dbReference type="GeneID" id="301462284"/>
<dbReference type="EMBL" id="ATFC01000010">
    <property type="protein sequence ID" value="EPF46084.1"/>
    <property type="molecule type" value="Genomic_DNA"/>
</dbReference>
<dbReference type="PATRIC" id="fig|1125702.3.peg.2248"/>
<dbReference type="AlphaFoldDB" id="S3MAS3"/>
<accession>S3MAS3</accession>
<name>S3MAS3_9SPIR</name>
<protein>
    <recommendedName>
        <fullName evidence="4">Autotransporter domain-containing protein</fullName>
    </recommendedName>
</protein>